<dbReference type="InterPro" id="IPR001431">
    <property type="entry name" value="Pept_M16_Zn_BS"/>
</dbReference>
<dbReference type="PANTHER" id="PTHR11851">
    <property type="entry name" value="METALLOPROTEASE"/>
    <property type="match status" value="1"/>
</dbReference>
<comment type="similarity">
    <text evidence="2 3">Belongs to the peptidase M16 family.</text>
</comment>
<dbReference type="Gene3D" id="3.30.830.10">
    <property type="entry name" value="Metalloenzyme, LuxS/M16 peptidase-like"/>
    <property type="match status" value="4"/>
</dbReference>
<feature type="domain" description="Peptidase M16 C-terminal" evidence="6">
    <location>
        <begin position="225"/>
        <end position="401"/>
    </location>
</feature>
<keyword evidence="4" id="KW-0732">Signal</keyword>
<evidence type="ECO:0000256" key="4">
    <source>
        <dbReference type="SAM" id="SignalP"/>
    </source>
</evidence>
<dbReference type="Proteomes" id="UP000776983">
    <property type="component" value="Unassembled WGS sequence"/>
</dbReference>
<organism evidence="7 8">
    <name type="scientific">Mesopusillimonas faecipullorum</name>
    <dbReference type="NCBI Taxonomy" id="2755040"/>
    <lineage>
        <taxon>Bacteria</taxon>
        <taxon>Pseudomonadati</taxon>
        <taxon>Pseudomonadota</taxon>
        <taxon>Betaproteobacteria</taxon>
        <taxon>Burkholderiales</taxon>
        <taxon>Alcaligenaceae</taxon>
        <taxon>Mesopusillimonas</taxon>
    </lineage>
</organism>
<feature type="signal peptide" evidence="4">
    <location>
        <begin position="1"/>
        <end position="34"/>
    </location>
</feature>
<dbReference type="InterPro" id="IPR050361">
    <property type="entry name" value="MPP/UQCRC_Complex"/>
</dbReference>
<dbReference type="SUPFAM" id="SSF63411">
    <property type="entry name" value="LuxS/MPP-like metallohydrolase"/>
    <property type="match status" value="4"/>
</dbReference>
<evidence type="ECO:0000313" key="7">
    <source>
        <dbReference type="EMBL" id="MCB5362306.1"/>
    </source>
</evidence>
<accession>A0ABS8C8G6</accession>
<keyword evidence="8" id="KW-1185">Reference proteome</keyword>
<feature type="chain" id="PRO_5045954948" evidence="4">
    <location>
        <begin position="35"/>
        <end position="933"/>
    </location>
</feature>
<reference evidence="7 8" key="1">
    <citation type="submission" date="2020-07" db="EMBL/GenBank/DDBJ databases">
        <title>Pusillimonas sp. nov., isolated from poultry manure in Taiwan.</title>
        <authorList>
            <person name="Lin S.-Y."/>
            <person name="Tang Y.-S."/>
            <person name="Young C.-C."/>
        </authorList>
    </citation>
    <scope>NUCLEOTIDE SEQUENCE [LARGE SCALE GENOMIC DNA]</scope>
    <source>
        <strain evidence="7 8">CC-YST705</strain>
    </source>
</reference>
<comment type="caution">
    <text evidence="7">The sequence shown here is derived from an EMBL/GenBank/DDBJ whole genome shotgun (WGS) entry which is preliminary data.</text>
</comment>
<evidence type="ECO:0000259" key="5">
    <source>
        <dbReference type="Pfam" id="PF00675"/>
    </source>
</evidence>
<comment type="cofactor">
    <cofactor evidence="1">
        <name>Zn(2+)</name>
        <dbReference type="ChEBI" id="CHEBI:29105"/>
    </cofactor>
</comment>
<evidence type="ECO:0000256" key="1">
    <source>
        <dbReference type="ARBA" id="ARBA00001947"/>
    </source>
</evidence>
<evidence type="ECO:0000259" key="6">
    <source>
        <dbReference type="Pfam" id="PF05193"/>
    </source>
</evidence>
<evidence type="ECO:0000256" key="3">
    <source>
        <dbReference type="RuleBase" id="RU004447"/>
    </source>
</evidence>
<dbReference type="InterPro" id="IPR011249">
    <property type="entry name" value="Metalloenz_LuxS/M16"/>
</dbReference>
<gene>
    <name evidence="7" type="ORF">H0484_00830</name>
</gene>
<dbReference type="PANTHER" id="PTHR11851:SF49">
    <property type="entry name" value="MITOCHONDRIAL-PROCESSING PEPTIDASE SUBUNIT ALPHA"/>
    <property type="match status" value="1"/>
</dbReference>
<proteinExistence type="inferred from homology"/>
<name>A0ABS8C8G6_9BURK</name>
<dbReference type="RefSeq" id="WP_226952539.1">
    <property type="nucleotide sequence ID" value="NZ_JACDXW010000001.1"/>
</dbReference>
<sequence>MSVSRVSRLIPPFRNLLLCFAVLALGWAAQPALAQPVSAAAQAASDELPPGIQRMYAMGGVTEYRLENGLRVLLAPDAAQPNVTVNMTYLVGSRHENYGETGMAHLLEHMLFRGTPSLQDALAEFSRRGLRANGSTNEDRTNYYASFAADPTTLDWYLRWQADVMVNALIAREDLDAEMTVVRNEMEQSENSPFSILMQKLRAVAYQWHNYGKSTIGARSDVENVDIANLRDFYKLHYQPDNAVLIVTGDFDAAQALSTIHAAFASIPKPERHLPPEYTLEPVQDGERQISLHRAGGSPIIAALYRVPEAASPAYVPVELGVAILGDEPAGLLYRKLVETGLASDVFSFAAGKHQPGYALLGAVLTDTMDAAKTRDALRELLDTLSPEDFTQADLDRVRRQWLTGWDKVQANPAALASNLSEYSAMGDWRLYFLQRDLVEQATLEDVRTQTLAYLVPDNRTLGTYLPTEKPKRAPSAPQTDVNALLKDYAGREQSAAVAAFDASPANIEAQTQRKTLTLPNGPVQLALLPKPTRGQLVQASLLMQFGDVESLKETSAVADAVSALLLHGSKRLSRQEIEDRVTALQAQVSISATPGQVQVMLSTISENLPDLITLVTEILAEPSFPEPELERYKRQVSTGNANARAEPASVASRALARHDNPWPKGDVRYTPTFDEELAGYTALKTADLHRFHQRFYGAGKLAFAAVGEFDPEAVTAALEAGIKTWPEAPAFTPIPNPLRAVKPVQLTLDTPDKANAFYLTHLPLPVQDTDPDFSALLLANYLLGGSETSRLWQRVRVQDGLSYTVRSDLSASPREPSGAWSMYAIHAPDTSERLKAAFKETLSNALEQGFTDQEVAQGISAMLNYRKLNRTRDAVLAQGWINYLDLGRDFTWSARMDEDLSKLDAGKVNEVLRKYLKPEQISSALASDPGKR</sequence>
<dbReference type="InterPro" id="IPR007863">
    <property type="entry name" value="Peptidase_M16_C"/>
</dbReference>
<evidence type="ECO:0000256" key="2">
    <source>
        <dbReference type="ARBA" id="ARBA00007261"/>
    </source>
</evidence>
<evidence type="ECO:0000313" key="8">
    <source>
        <dbReference type="Proteomes" id="UP000776983"/>
    </source>
</evidence>
<dbReference type="EMBL" id="JACDXW010000001">
    <property type="protein sequence ID" value="MCB5362306.1"/>
    <property type="molecule type" value="Genomic_DNA"/>
</dbReference>
<dbReference type="Pfam" id="PF00675">
    <property type="entry name" value="Peptidase_M16"/>
    <property type="match status" value="1"/>
</dbReference>
<protein>
    <submittedName>
        <fullName evidence="7">Insulinase family protein</fullName>
    </submittedName>
</protein>
<feature type="domain" description="Peptidase M16 C-terminal" evidence="6">
    <location>
        <begin position="686"/>
        <end position="862"/>
    </location>
</feature>
<dbReference type="InterPro" id="IPR011765">
    <property type="entry name" value="Pept_M16_N"/>
</dbReference>
<dbReference type="PROSITE" id="PS00143">
    <property type="entry name" value="INSULINASE"/>
    <property type="match status" value="1"/>
</dbReference>
<feature type="domain" description="Peptidase M16 N-terminal" evidence="5">
    <location>
        <begin position="71"/>
        <end position="218"/>
    </location>
</feature>
<dbReference type="Pfam" id="PF05193">
    <property type="entry name" value="Peptidase_M16_C"/>
    <property type="match status" value="2"/>
</dbReference>